<accession>A0ACC1PLZ0</accession>
<organism evidence="1 2">
    <name type="scientific">Xylaria curta</name>
    <dbReference type="NCBI Taxonomy" id="42375"/>
    <lineage>
        <taxon>Eukaryota</taxon>
        <taxon>Fungi</taxon>
        <taxon>Dikarya</taxon>
        <taxon>Ascomycota</taxon>
        <taxon>Pezizomycotina</taxon>
        <taxon>Sordariomycetes</taxon>
        <taxon>Xylariomycetidae</taxon>
        <taxon>Xylariales</taxon>
        <taxon>Xylariaceae</taxon>
        <taxon>Xylaria</taxon>
    </lineage>
</organism>
<gene>
    <name evidence="1" type="ORF">NUW58_g1168</name>
</gene>
<keyword evidence="2" id="KW-1185">Reference proteome</keyword>
<proteinExistence type="predicted"/>
<evidence type="ECO:0000313" key="2">
    <source>
        <dbReference type="Proteomes" id="UP001143856"/>
    </source>
</evidence>
<protein>
    <submittedName>
        <fullName evidence="1">Uncharacterized protein</fullName>
    </submittedName>
</protein>
<name>A0ACC1PLZ0_9PEZI</name>
<reference evidence="1" key="1">
    <citation type="submission" date="2022-10" db="EMBL/GenBank/DDBJ databases">
        <title>Genome Sequence of Xylaria curta.</title>
        <authorList>
            <person name="Buettner E."/>
        </authorList>
    </citation>
    <scope>NUCLEOTIDE SEQUENCE</scope>
    <source>
        <strain evidence="1">Babe10</strain>
    </source>
</reference>
<sequence length="125" mass="13685">MEDATAQARVYTAYGSVERPSANRLTFKFAINQVQYMFTANISSTLPYFNAPNVVLYYNSSDHLTGTRTFEGHIGKGDLEIKFENGPRVIGNLGRQIDERNTVNGSGTWGARSGGVDEADKAGED</sequence>
<dbReference type="EMBL" id="JAPDGR010000120">
    <property type="protein sequence ID" value="KAJ2995801.1"/>
    <property type="molecule type" value="Genomic_DNA"/>
</dbReference>
<comment type="caution">
    <text evidence="1">The sequence shown here is derived from an EMBL/GenBank/DDBJ whole genome shotgun (WGS) entry which is preliminary data.</text>
</comment>
<dbReference type="Proteomes" id="UP001143856">
    <property type="component" value="Unassembled WGS sequence"/>
</dbReference>
<evidence type="ECO:0000313" key="1">
    <source>
        <dbReference type="EMBL" id="KAJ2995801.1"/>
    </source>
</evidence>